<sequence length="296" mass="32479">MARTKPKPISKRSSKRKPQAEKTDYSKEKNDKLIAEFKKRGLPKPGRVNKNNLIAVLEQNDREAAASRDEAIKKNPLKDARELSGNGKRGRRVKTAGRLTEPGVREPSEPRTTARPGSIRTKPHAPLARLKLLQEFVLDIAGWVIDEDDDRLNRVIRILGRADRELARLLIQSPPTASLPERASSVGVEGTDARPPQKRRFDSLGAVVAPAPKLKASPPGQVGWDPVIGDTFNLERPSTQGTAVDEGEGEFEAEEDDEEVESEADGEGEEPAEGDGAQHLDEASRALVHFSSDEDD</sequence>
<gene>
    <name evidence="2" type="ORF">DOTSEDRAFT_26846</name>
</gene>
<dbReference type="HOGENOM" id="CLU_940174_0_0_1"/>
<feature type="region of interest" description="Disordered" evidence="1">
    <location>
        <begin position="229"/>
        <end position="296"/>
    </location>
</feature>
<proteinExistence type="predicted"/>
<name>N1PHX9_DOTSN</name>
<reference evidence="3" key="1">
    <citation type="journal article" date="2012" name="PLoS Genet.">
        <title>The genomes of the fungal plant pathogens Cladosporium fulvum and Dothistroma septosporum reveal adaptation to different hosts and lifestyles but also signatures of common ancestry.</title>
        <authorList>
            <person name="de Wit P.J.G.M."/>
            <person name="van der Burgt A."/>
            <person name="Oekmen B."/>
            <person name="Stergiopoulos I."/>
            <person name="Abd-Elsalam K.A."/>
            <person name="Aerts A.L."/>
            <person name="Bahkali A.H."/>
            <person name="Beenen H.G."/>
            <person name="Chettri P."/>
            <person name="Cox M.P."/>
            <person name="Datema E."/>
            <person name="de Vries R.P."/>
            <person name="Dhillon B."/>
            <person name="Ganley A.R."/>
            <person name="Griffiths S.A."/>
            <person name="Guo Y."/>
            <person name="Hamelin R.C."/>
            <person name="Henrissat B."/>
            <person name="Kabir M.S."/>
            <person name="Jashni M.K."/>
            <person name="Kema G."/>
            <person name="Klaubauf S."/>
            <person name="Lapidus A."/>
            <person name="Levasseur A."/>
            <person name="Lindquist E."/>
            <person name="Mehrabi R."/>
            <person name="Ohm R.A."/>
            <person name="Owen T.J."/>
            <person name="Salamov A."/>
            <person name="Schwelm A."/>
            <person name="Schijlen E."/>
            <person name="Sun H."/>
            <person name="van den Burg H.A."/>
            <person name="van Ham R.C.H.J."/>
            <person name="Zhang S."/>
            <person name="Goodwin S.B."/>
            <person name="Grigoriev I.V."/>
            <person name="Collemare J."/>
            <person name="Bradshaw R.E."/>
        </authorList>
    </citation>
    <scope>NUCLEOTIDE SEQUENCE [LARGE SCALE GENOMIC DNA]</scope>
    <source>
        <strain evidence="3">NZE10 / CBS 128990</strain>
    </source>
</reference>
<feature type="compositionally biased region" description="Basic and acidic residues" evidence="1">
    <location>
        <begin position="59"/>
        <end position="82"/>
    </location>
</feature>
<keyword evidence="3" id="KW-1185">Reference proteome</keyword>
<dbReference type="InterPro" id="IPR036361">
    <property type="entry name" value="SAP_dom_sf"/>
</dbReference>
<evidence type="ECO:0000313" key="3">
    <source>
        <dbReference type="Proteomes" id="UP000016933"/>
    </source>
</evidence>
<feature type="compositionally biased region" description="Basic residues" evidence="1">
    <location>
        <begin position="1"/>
        <end position="17"/>
    </location>
</feature>
<accession>N1PHX9</accession>
<feature type="compositionally biased region" description="Basic and acidic residues" evidence="1">
    <location>
        <begin position="18"/>
        <end position="39"/>
    </location>
</feature>
<organism evidence="2 3">
    <name type="scientific">Dothistroma septosporum (strain NZE10 / CBS 128990)</name>
    <name type="common">Red band needle blight fungus</name>
    <name type="synonym">Mycosphaerella pini</name>
    <dbReference type="NCBI Taxonomy" id="675120"/>
    <lineage>
        <taxon>Eukaryota</taxon>
        <taxon>Fungi</taxon>
        <taxon>Dikarya</taxon>
        <taxon>Ascomycota</taxon>
        <taxon>Pezizomycotina</taxon>
        <taxon>Dothideomycetes</taxon>
        <taxon>Dothideomycetidae</taxon>
        <taxon>Mycosphaerellales</taxon>
        <taxon>Mycosphaerellaceae</taxon>
        <taxon>Dothistroma</taxon>
    </lineage>
</organism>
<dbReference type="AlphaFoldDB" id="N1PHX9"/>
<dbReference type="Proteomes" id="UP000016933">
    <property type="component" value="Unassembled WGS sequence"/>
</dbReference>
<dbReference type="EMBL" id="KB446542">
    <property type="protein sequence ID" value="EME41714.1"/>
    <property type="molecule type" value="Genomic_DNA"/>
</dbReference>
<dbReference type="OrthoDB" id="10605830at2759"/>
<protein>
    <submittedName>
        <fullName evidence="2">Uncharacterized protein</fullName>
    </submittedName>
</protein>
<feature type="compositionally biased region" description="Acidic residues" evidence="1">
    <location>
        <begin position="245"/>
        <end position="273"/>
    </location>
</feature>
<feature type="region of interest" description="Disordered" evidence="1">
    <location>
        <begin position="1"/>
        <end position="121"/>
    </location>
</feature>
<dbReference type="Gene3D" id="1.10.720.30">
    <property type="entry name" value="SAP domain"/>
    <property type="match status" value="1"/>
</dbReference>
<reference evidence="2 3" key="2">
    <citation type="journal article" date="2012" name="PLoS Pathog.">
        <title>Diverse lifestyles and strategies of plant pathogenesis encoded in the genomes of eighteen Dothideomycetes fungi.</title>
        <authorList>
            <person name="Ohm R.A."/>
            <person name="Feau N."/>
            <person name="Henrissat B."/>
            <person name="Schoch C.L."/>
            <person name="Horwitz B.A."/>
            <person name="Barry K.W."/>
            <person name="Condon B.J."/>
            <person name="Copeland A.C."/>
            <person name="Dhillon B."/>
            <person name="Glaser F."/>
            <person name="Hesse C.N."/>
            <person name="Kosti I."/>
            <person name="LaButti K."/>
            <person name="Lindquist E.A."/>
            <person name="Lucas S."/>
            <person name="Salamov A.A."/>
            <person name="Bradshaw R.E."/>
            <person name="Ciuffetti L."/>
            <person name="Hamelin R.C."/>
            <person name="Kema G.H.J."/>
            <person name="Lawrence C."/>
            <person name="Scott J.A."/>
            <person name="Spatafora J.W."/>
            <person name="Turgeon B.G."/>
            <person name="de Wit P.J.G.M."/>
            <person name="Zhong S."/>
            <person name="Goodwin S.B."/>
            <person name="Grigoriev I.V."/>
        </authorList>
    </citation>
    <scope>NUCLEOTIDE SEQUENCE [LARGE SCALE GENOMIC DNA]</scope>
    <source>
        <strain evidence="3">NZE10 / CBS 128990</strain>
    </source>
</reference>
<feature type="region of interest" description="Disordered" evidence="1">
    <location>
        <begin position="177"/>
        <end position="198"/>
    </location>
</feature>
<evidence type="ECO:0000256" key="1">
    <source>
        <dbReference type="SAM" id="MobiDB-lite"/>
    </source>
</evidence>
<evidence type="ECO:0000313" key="2">
    <source>
        <dbReference type="EMBL" id="EME41714.1"/>
    </source>
</evidence>